<organism evidence="1 2">
    <name type="scientific">Actinocorallia herbida</name>
    <dbReference type="NCBI Taxonomy" id="58109"/>
    <lineage>
        <taxon>Bacteria</taxon>
        <taxon>Bacillati</taxon>
        <taxon>Actinomycetota</taxon>
        <taxon>Actinomycetes</taxon>
        <taxon>Streptosporangiales</taxon>
        <taxon>Thermomonosporaceae</taxon>
        <taxon>Actinocorallia</taxon>
    </lineage>
</organism>
<sequence length="89" mass="9728">MAEYMGDGMSPEQARLLDEAQVAIGQALDDVRKRMPDLEVRLAEWPGPGDASCMSEDGCEGFTGTPSKPCRTLIPGGRCGHAFTRHWVY</sequence>
<keyword evidence="2" id="KW-1185">Reference proteome</keyword>
<dbReference type="AlphaFoldDB" id="A0A3N1CZ11"/>
<comment type="caution">
    <text evidence="1">The sequence shown here is derived from an EMBL/GenBank/DDBJ whole genome shotgun (WGS) entry which is preliminary data.</text>
</comment>
<accession>A0A3N1CZ11</accession>
<evidence type="ECO:0000313" key="1">
    <source>
        <dbReference type="EMBL" id="ROO86509.1"/>
    </source>
</evidence>
<gene>
    <name evidence="1" type="ORF">EDD29_4082</name>
</gene>
<evidence type="ECO:0000313" key="2">
    <source>
        <dbReference type="Proteomes" id="UP000272400"/>
    </source>
</evidence>
<proteinExistence type="predicted"/>
<dbReference type="EMBL" id="RJKE01000001">
    <property type="protein sequence ID" value="ROO86509.1"/>
    <property type="molecule type" value="Genomic_DNA"/>
</dbReference>
<dbReference type="Proteomes" id="UP000272400">
    <property type="component" value="Unassembled WGS sequence"/>
</dbReference>
<reference evidence="1 2" key="1">
    <citation type="submission" date="2018-11" db="EMBL/GenBank/DDBJ databases">
        <title>Sequencing the genomes of 1000 actinobacteria strains.</title>
        <authorList>
            <person name="Klenk H.-P."/>
        </authorList>
    </citation>
    <scope>NUCLEOTIDE SEQUENCE [LARGE SCALE GENOMIC DNA]</scope>
    <source>
        <strain evidence="1 2">DSM 44254</strain>
    </source>
</reference>
<name>A0A3N1CZ11_9ACTN</name>
<dbReference type="RefSeq" id="WP_123665904.1">
    <property type="nucleotide sequence ID" value="NZ_RJKE01000001.1"/>
</dbReference>
<protein>
    <submittedName>
        <fullName evidence="1">Uncharacterized protein</fullName>
    </submittedName>
</protein>